<dbReference type="EMBL" id="CAJMWX010001329">
    <property type="protein sequence ID" value="CAE6481202.1"/>
    <property type="molecule type" value="Genomic_DNA"/>
</dbReference>
<comment type="caution">
    <text evidence="1">The sequence shown here is derived from an EMBL/GenBank/DDBJ whole genome shotgun (WGS) entry which is preliminary data.</text>
</comment>
<proteinExistence type="predicted"/>
<sequence length="112" mass="13131">MSFLAKEYFASFAEAFAEADWKLSPYSVTCILREIVESHKKTSPPHLIEEINRVIVDVQEFELCIHSHCHNNKFNEMIHRDTSWFYKGYRDALGRLMQSLCSEEGKEAEQKD</sequence>
<organism evidence="1 2">
    <name type="scientific">Rhizoctonia solani</name>
    <dbReference type="NCBI Taxonomy" id="456999"/>
    <lineage>
        <taxon>Eukaryota</taxon>
        <taxon>Fungi</taxon>
        <taxon>Dikarya</taxon>
        <taxon>Basidiomycota</taxon>
        <taxon>Agaricomycotina</taxon>
        <taxon>Agaricomycetes</taxon>
        <taxon>Cantharellales</taxon>
        <taxon>Ceratobasidiaceae</taxon>
        <taxon>Rhizoctonia</taxon>
    </lineage>
</organism>
<protein>
    <submittedName>
        <fullName evidence="1">Uncharacterized protein</fullName>
    </submittedName>
</protein>
<feature type="non-terminal residue" evidence="1">
    <location>
        <position position="1"/>
    </location>
</feature>
<evidence type="ECO:0000313" key="1">
    <source>
        <dbReference type="EMBL" id="CAE6481202.1"/>
    </source>
</evidence>
<dbReference type="Proteomes" id="UP000663888">
    <property type="component" value="Unassembled WGS sequence"/>
</dbReference>
<reference evidence="1" key="1">
    <citation type="submission" date="2021-01" db="EMBL/GenBank/DDBJ databases">
        <authorList>
            <person name="Kaushik A."/>
        </authorList>
    </citation>
    <scope>NUCLEOTIDE SEQUENCE</scope>
    <source>
        <strain evidence="1">AG4-R118</strain>
    </source>
</reference>
<name>A0A8H3CES2_9AGAM</name>
<dbReference type="AlphaFoldDB" id="A0A8H3CES2"/>
<evidence type="ECO:0000313" key="2">
    <source>
        <dbReference type="Proteomes" id="UP000663888"/>
    </source>
</evidence>
<gene>
    <name evidence="1" type="ORF">RDB_LOCUS125032</name>
</gene>
<accession>A0A8H3CES2</accession>